<feature type="domain" description="Nitroreductase" evidence="2">
    <location>
        <begin position="259"/>
        <end position="323"/>
    </location>
</feature>
<dbReference type="NCBIfam" id="NF047509">
    <property type="entry name" value="Rv3131_FMN_oxido"/>
    <property type="match status" value="1"/>
</dbReference>
<gene>
    <name evidence="3" type="ORF">SAMN04487819_102166</name>
</gene>
<protein>
    <submittedName>
        <fullName evidence="3">Nitroreductase family protein</fullName>
    </submittedName>
</protein>
<reference evidence="4" key="1">
    <citation type="submission" date="2016-10" db="EMBL/GenBank/DDBJ databases">
        <authorList>
            <person name="Varghese N."/>
            <person name="Submissions S."/>
        </authorList>
    </citation>
    <scope>NUCLEOTIDE SEQUENCE [LARGE SCALE GENOMIC DNA]</scope>
    <source>
        <strain evidence="4">DSM 45004</strain>
    </source>
</reference>
<dbReference type="PANTHER" id="PTHR23026">
    <property type="entry name" value="NADPH NITROREDUCTASE"/>
    <property type="match status" value="1"/>
</dbReference>
<dbReference type="InterPro" id="IPR000415">
    <property type="entry name" value="Nitroreductase-like"/>
</dbReference>
<dbReference type="PANTHER" id="PTHR23026:SF123">
    <property type="entry name" value="NAD(P)H NITROREDUCTASE RV3131-RELATED"/>
    <property type="match status" value="1"/>
</dbReference>
<evidence type="ECO:0000313" key="4">
    <source>
        <dbReference type="Proteomes" id="UP000198716"/>
    </source>
</evidence>
<feature type="region of interest" description="Disordered" evidence="1">
    <location>
        <begin position="1"/>
        <end position="23"/>
    </location>
</feature>
<sequence length="333" mass="36747">MSWLRPHRRRAGTSTTEQGWSPEEVHSLEDAVARAPSVHNTQPWELTTSDRTALLRERPDVALEQHDPEGRDRRLSCGAAVTNLFLGVRALGWAALVRRWPEESESDDPRLVATVKATHRQQPSVSEGQRFRAITRRTSYRKPFHEQQLPHVAREALLAAGNSADVHARWITGLEEARTLAEILGYAARVHRKDRHYQRELAMWLVDGQGGVDPGGGIASEDLGTGGVAAVGLVGPSSRLPDERHLAEWIANESIMVLTTSTDEPAAHFRAGEAMQFAWLTATSLGVAASVITQPLNLTEVRAGLRDRLGLPGPPHALLRFGYPVPVPTQRRF</sequence>
<dbReference type="SUPFAM" id="SSF55469">
    <property type="entry name" value="FMN-dependent nitroreductase-like"/>
    <property type="match status" value="2"/>
</dbReference>
<dbReference type="InterPro" id="IPR050627">
    <property type="entry name" value="Nitroreductase/BluB"/>
</dbReference>
<name>A0A1I1ULU3_9ACTN</name>
<organism evidence="3 4">
    <name type="scientific">Actinopolyspora alba</name>
    <dbReference type="NCBI Taxonomy" id="673379"/>
    <lineage>
        <taxon>Bacteria</taxon>
        <taxon>Bacillati</taxon>
        <taxon>Actinomycetota</taxon>
        <taxon>Actinomycetes</taxon>
        <taxon>Actinopolysporales</taxon>
        <taxon>Actinopolysporaceae</taxon>
        <taxon>Actinopolyspora</taxon>
        <taxon>Actinopolyspora alba group</taxon>
    </lineage>
</organism>
<keyword evidence="4" id="KW-1185">Reference proteome</keyword>
<dbReference type="Proteomes" id="UP000198716">
    <property type="component" value="Unassembled WGS sequence"/>
</dbReference>
<evidence type="ECO:0000313" key="3">
    <source>
        <dbReference type="EMBL" id="SFD69723.1"/>
    </source>
</evidence>
<dbReference type="RefSeq" id="WP_092923730.1">
    <property type="nucleotide sequence ID" value="NZ_FOMZ01000002.1"/>
</dbReference>
<dbReference type="Pfam" id="PF00881">
    <property type="entry name" value="Nitroreductase"/>
    <property type="match status" value="1"/>
</dbReference>
<evidence type="ECO:0000256" key="1">
    <source>
        <dbReference type="SAM" id="MobiDB-lite"/>
    </source>
</evidence>
<proteinExistence type="predicted"/>
<dbReference type="AlphaFoldDB" id="A0A1I1ULU3"/>
<dbReference type="GO" id="GO:0016491">
    <property type="term" value="F:oxidoreductase activity"/>
    <property type="evidence" value="ECO:0007669"/>
    <property type="project" value="InterPro"/>
</dbReference>
<dbReference type="InterPro" id="IPR029479">
    <property type="entry name" value="Nitroreductase"/>
</dbReference>
<dbReference type="Gene3D" id="3.40.109.10">
    <property type="entry name" value="NADH Oxidase"/>
    <property type="match status" value="1"/>
</dbReference>
<accession>A0A1I1ULU3</accession>
<feature type="compositionally biased region" description="Basic residues" evidence="1">
    <location>
        <begin position="1"/>
        <end position="11"/>
    </location>
</feature>
<evidence type="ECO:0000259" key="2">
    <source>
        <dbReference type="Pfam" id="PF00881"/>
    </source>
</evidence>
<dbReference type="EMBL" id="FOMZ01000002">
    <property type="protein sequence ID" value="SFD69723.1"/>
    <property type="molecule type" value="Genomic_DNA"/>
</dbReference>